<dbReference type="OrthoDB" id="981605at2"/>
<evidence type="ECO:0000313" key="2">
    <source>
        <dbReference type="Proteomes" id="UP000267268"/>
    </source>
</evidence>
<proteinExistence type="predicted"/>
<dbReference type="EMBL" id="CP034562">
    <property type="protein sequence ID" value="AZQ64209.1"/>
    <property type="molecule type" value="Genomic_DNA"/>
</dbReference>
<protein>
    <submittedName>
        <fullName evidence="1">Uncharacterized protein</fullName>
    </submittedName>
</protein>
<sequence length="84" mass="9650">MQLDKKHPRKESLLNKVILQLYNEESLSLDDKKIISTDTTCKKFLKDGTTTKNALDKIEKEPSIRSIKNILDFAKKAIDNDESN</sequence>
<keyword evidence="2" id="KW-1185">Reference proteome</keyword>
<evidence type="ECO:0000313" key="1">
    <source>
        <dbReference type="EMBL" id="AZQ64209.1"/>
    </source>
</evidence>
<dbReference type="AlphaFoldDB" id="A0A3Q9FTP1"/>
<accession>A0A3Q9FTP1</accession>
<dbReference type="KEGG" id="fll:EI427_18845"/>
<organism evidence="1 2">
    <name type="scientific">Flammeovirga pectinis</name>
    <dbReference type="NCBI Taxonomy" id="2494373"/>
    <lineage>
        <taxon>Bacteria</taxon>
        <taxon>Pseudomonadati</taxon>
        <taxon>Bacteroidota</taxon>
        <taxon>Cytophagia</taxon>
        <taxon>Cytophagales</taxon>
        <taxon>Flammeovirgaceae</taxon>
        <taxon>Flammeovirga</taxon>
    </lineage>
</organism>
<gene>
    <name evidence="1" type="ORF">EI427_18845</name>
</gene>
<dbReference type="Proteomes" id="UP000267268">
    <property type="component" value="Chromosome 1"/>
</dbReference>
<reference evidence="1 2" key="1">
    <citation type="submission" date="2018-12" db="EMBL/GenBank/DDBJ databases">
        <title>Flammeovirga pectinis sp. nov., isolated from the gut of the Korean scallop, Patinopecten yessoensis.</title>
        <authorList>
            <person name="Bae J.-W."/>
            <person name="Jeong Y.-S."/>
            <person name="Kang W."/>
        </authorList>
    </citation>
    <scope>NUCLEOTIDE SEQUENCE [LARGE SCALE GENOMIC DNA]</scope>
    <source>
        <strain evidence="1 2">L12M1</strain>
    </source>
</reference>
<dbReference type="RefSeq" id="WP_126617669.1">
    <property type="nucleotide sequence ID" value="NZ_CP034562.1"/>
</dbReference>
<name>A0A3Q9FTP1_9BACT</name>